<dbReference type="SMART" id="SM00849">
    <property type="entry name" value="Lactamase_B"/>
    <property type="match status" value="1"/>
</dbReference>
<dbReference type="Pfam" id="PF00753">
    <property type="entry name" value="Lactamase_B"/>
    <property type="match status" value="1"/>
</dbReference>
<evidence type="ECO:0000256" key="1">
    <source>
        <dbReference type="ARBA" id="ARBA00007749"/>
    </source>
</evidence>
<keyword evidence="2" id="KW-0479">Metal-binding</keyword>
<name>A0A437GWF3_9SPHN</name>
<protein>
    <submittedName>
        <fullName evidence="6">MBL fold metallo-hydrolase</fullName>
    </submittedName>
</protein>
<dbReference type="InterPro" id="IPR036866">
    <property type="entry name" value="RibonucZ/Hydroxyglut_hydro"/>
</dbReference>
<dbReference type="OrthoDB" id="9773738at2"/>
<gene>
    <name evidence="6" type="ORF">EKN06_14235</name>
</gene>
<dbReference type="GO" id="GO:0046872">
    <property type="term" value="F:metal ion binding"/>
    <property type="evidence" value="ECO:0007669"/>
    <property type="project" value="UniProtKB-KW"/>
</dbReference>
<accession>A0A437GWF3</accession>
<evidence type="ECO:0000259" key="5">
    <source>
        <dbReference type="SMART" id="SM00849"/>
    </source>
</evidence>
<sequence>MQWHIGHIVITRIVESTFDGGLDAFLPFATPDALRAIEWLGHEYVTPEGVLKFSIHALVIEAHGKRIIVDTCVGNDKDRSAFPIWHQQSYRFLDQLNAAGFPPESFDFVLCTHLHLDHVGWNTVLRDGRWIPTFPNARYLIAEQEYAVMQELVRDTGGDVMRDVDRAVVADSVLPVIAAGLVDFVPCDYVVCEGVRLVPTPGHTAGHVSVEVTSNGQAALITGDFIHHPCQLAHPEWSITSDYDPALSALTREERFSAIAGTDAIMIGTHWPTPSAGCIDRDGNAYRLR</sequence>
<evidence type="ECO:0000256" key="3">
    <source>
        <dbReference type="ARBA" id="ARBA00022801"/>
    </source>
</evidence>
<dbReference type="GO" id="GO:0016787">
    <property type="term" value="F:hydrolase activity"/>
    <property type="evidence" value="ECO:0007669"/>
    <property type="project" value="UniProtKB-KW"/>
</dbReference>
<dbReference type="PANTHER" id="PTHR42978:SF6">
    <property type="entry name" value="QUORUM-QUENCHING LACTONASE YTNP-RELATED"/>
    <property type="match status" value="1"/>
</dbReference>
<comment type="similarity">
    <text evidence="1">Belongs to the metallo-beta-lactamase superfamily.</text>
</comment>
<dbReference type="CDD" id="cd16277">
    <property type="entry name" value="metallo-hydrolase-like_MBL-fold"/>
    <property type="match status" value="1"/>
</dbReference>
<dbReference type="InterPro" id="IPR051013">
    <property type="entry name" value="MBL_superfamily_lactonases"/>
</dbReference>
<evidence type="ECO:0000256" key="4">
    <source>
        <dbReference type="ARBA" id="ARBA00022833"/>
    </source>
</evidence>
<evidence type="ECO:0000256" key="2">
    <source>
        <dbReference type="ARBA" id="ARBA00022723"/>
    </source>
</evidence>
<keyword evidence="4" id="KW-0862">Zinc</keyword>
<organism evidence="6 7">
    <name type="scientific">Croceicoccus ponticola</name>
    <dbReference type="NCBI Taxonomy" id="2217664"/>
    <lineage>
        <taxon>Bacteria</taxon>
        <taxon>Pseudomonadati</taxon>
        <taxon>Pseudomonadota</taxon>
        <taxon>Alphaproteobacteria</taxon>
        <taxon>Sphingomonadales</taxon>
        <taxon>Erythrobacteraceae</taxon>
        <taxon>Croceicoccus</taxon>
    </lineage>
</organism>
<keyword evidence="3 6" id="KW-0378">Hydrolase</keyword>
<dbReference type="Proteomes" id="UP000283003">
    <property type="component" value="Unassembled WGS sequence"/>
</dbReference>
<comment type="caution">
    <text evidence="6">The sequence shown here is derived from an EMBL/GenBank/DDBJ whole genome shotgun (WGS) entry which is preliminary data.</text>
</comment>
<reference evidence="6 7" key="1">
    <citation type="submission" date="2018-12" db="EMBL/GenBank/DDBJ databases">
        <title>Croceicoccus ponticola sp. nov., a lipolytic bacterium isolated from seawater.</title>
        <authorList>
            <person name="Yoon J.-H."/>
        </authorList>
    </citation>
    <scope>NUCLEOTIDE SEQUENCE [LARGE SCALE GENOMIC DNA]</scope>
    <source>
        <strain evidence="6 7">GM-16</strain>
    </source>
</reference>
<keyword evidence="7" id="KW-1185">Reference proteome</keyword>
<feature type="domain" description="Metallo-beta-lactamase" evidence="5">
    <location>
        <begin position="54"/>
        <end position="270"/>
    </location>
</feature>
<dbReference type="PANTHER" id="PTHR42978">
    <property type="entry name" value="QUORUM-QUENCHING LACTONASE YTNP-RELATED-RELATED"/>
    <property type="match status" value="1"/>
</dbReference>
<dbReference type="SUPFAM" id="SSF56281">
    <property type="entry name" value="Metallo-hydrolase/oxidoreductase"/>
    <property type="match status" value="1"/>
</dbReference>
<dbReference type="Gene3D" id="3.60.15.10">
    <property type="entry name" value="Ribonuclease Z/Hydroxyacylglutathione hydrolase-like"/>
    <property type="match status" value="1"/>
</dbReference>
<proteinExistence type="inferred from homology"/>
<dbReference type="InterPro" id="IPR001279">
    <property type="entry name" value="Metallo-B-lactamas"/>
</dbReference>
<dbReference type="AlphaFoldDB" id="A0A437GWF3"/>
<dbReference type="EMBL" id="RXOL01000009">
    <property type="protein sequence ID" value="RVQ65177.1"/>
    <property type="molecule type" value="Genomic_DNA"/>
</dbReference>
<evidence type="ECO:0000313" key="7">
    <source>
        <dbReference type="Proteomes" id="UP000283003"/>
    </source>
</evidence>
<evidence type="ECO:0000313" key="6">
    <source>
        <dbReference type="EMBL" id="RVQ65177.1"/>
    </source>
</evidence>